<dbReference type="Gene3D" id="2.40.50.230">
    <property type="entry name" value="Gp5 N-terminal domain"/>
    <property type="match status" value="1"/>
</dbReference>
<dbReference type="InterPro" id="IPR037026">
    <property type="entry name" value="Vgr_OB-fold_dom_sf"/>
</dbReference>
<organism evidence="2 3">
    <name type="scientific">Mangrovibacterium diazotrophicum</name>
    <dbReference type="NCBI Taxonomy" id="1261403"/>
    <lineage>
        <taxon>Bacteria</taxon>
        <taxon>Pseudomonadati</taxon>
        <taxon>Bacteroidota</taxon>
        <taxon>Bacteroidia</taxon>
        <taxon>Marinilabiliales</taxon>
        <taxon>Prolixibacteraceae</taxon>
        <taxon>Mangrovibacterium</taxon>
    </lineage>
</organism>
<feature type="domain" description="Gp5/Type VI secretion system Vgr protein OB-fold" evidence="1">
    <location>
        <begin position="380"/>
        <end position="455"/>
    </location>
</feature>
<protein>
    <submittedName>
        <fullName evidence="2">Rhs element Vgr protein</fullName>
    </submittedName>
</protein>
<dbReference type="Pfam" id="PF04717">
    <property type="entry name" value="Phage_base_V"/>
    <property type="match status" value="1"/>
</dbReference>
<dbReference type="OrthoDB" id="1907165at2"/>
<dbReference type="Proteomes" id="UP000283387">
    <property type="component" value="Unassembled WGS sequence"/>
</dbReference>
<dbReference type="SUPFAM" id="SSF69349">
    <property type="entry name" value="Phage fibre proteins"/>
    <property type="match status" value="1"/>
</dbReference>
<dbReference type="SUPFAM" id="SSF69255">
    <property type="entry name" value="gp5 N-terminal domain-like"/>
    <property type="match status" value="1"/>
</dbReference>
<name>A0A419VYX4_9BACT</name>
<evidence type="ECO:0000259" key="1">
    <source>
        <dbReference type="Pfam" id="PF04717"/>
    </source>
</evidence>
<dbReference type="AlphaFoldDB" id="A0A419VYX4"/>
<dbReference type="InterPro" id="IPR006533">
    <property type="entry name" value="T6SS_Vgr_RhsGE"/>
</dbReference>
<sequence length="584" mass="63294">MPVIRTIPTQAETDLATFTILSNGEVVGGDVGIESIWVVKSVNRIPTARVVLFDGSVSRETFELSSGNLFLPGNEIEIKAGYHSDEDTIFKGIITKHSIQARKGRSGYLILELKDAAIKMTIGRKSKYFAELTDSDMIEELISGYGFDANVESTTVTHASLVQHHATDWDFMMTRAEVNGKLVLVDDGKVAVKAPDLAADPIVELAYGYNVYEFEAGLDARDQFAAVKSSAWDLANQEIVEGEGDDPGLPEQGNLATSDLASVAGPEEFLLKHSGRVKDAELKAWSDAQLLRSRLAKIRGTVKIQGFSDIKPGHVIQLAGFGDRMNGPAFVSSVSHRVTNDSDWFTEIEFGLQKDWFVNLYNDIVDKPAGGLIPSVNGLQIGVVTNIHEDPDGEERIKVRLPIIDSENEGVWARLATLNAAQDRGWVFRPEIEDEVIVGFLNDDPRDPVILGSLFSSAKASPLPPEEENTQKGVVTRSGMKFLFDDDKVSVTIETPNGNTIVVSDDEGSINIEDENKNKFTLSSDGVTLESAADIKIKASGDINLEGVNINLKSQAQLKAEGSAGAELSSSGQTVVKGSIVMIN</sequence>
<dbReference type="NCBIfam" id="TIGR01646">
    <property type="entry name" value="vgr_GE"/>
    <property type="match status" value="1"/>
</dbReference>
<keyword evidence="3" id="KW-1185">Reference proteome</keyword>
<dbReference type="SUPFAM" id="SSF69279">
    <property type="entry name" value="Phage tail proteins"/>
    <property type="match status" value="1"/>
</dbReference>
<gene>
    <name evidence="2" type="ORF">BC643_3513</name>
</gene>
<dbReference type="EMBL" id="RAPN01000002">
    <property type="protein sequence ID" value="RKD88364.1"/>
    <property type="molecule type" value="Genomic_DNA"/>
</dbReference>
<accession>A0A419VYX4</accession>
<dbReference type="RefSeq" id="WP_120274532.1">
    <property type="nucleotide sequence ID" value="NZ_RAPN01000002.1"/>
</dbReference>
<reference evidence="2 3" key="1">
    <citation type="submission" date="2018-09" db="EMBL/GenBank/DDBJ databases">
        <title>Genomic Encyclopedia of Archaeal and Bacterial Type Strains, Phase II (KMG-II): from individual species to whole genera.</title>
        <authorList>
            <person name="Goeker M."/>
        </authorList>
    </citation>
    <scope>NUCLEOTIDE SEQUENCE [LARGE SCALE GENOMIC DNA]</scope>
    <source>
        <strain evidence="2 3">DSM 27148</strain>
    </source>
</reference>
<dbReference type="InterPro" id="IPR006531">
    <property type="entry name" value="Gp5/Vgr_OB"/>
</dbReference>
<proteinExistence type="predicted"/>
<comment type="caution">
    <text evidence="2">The sequence shown here is derived from an EMBL/GenBank/DDBJ whole genome shotgun (WGS) entry which is preliminary data.</text>
</comment>
<evidence type="ECO:0000313" key="2">
    <source>
        <dbReference type="EMBL" id="RKD88364.1"/>
    </source>
</evidence>
<evidence type="ECO:0000313" key="3">
    <source>
        <dbReference type="Proteomes" id="UP000283387"/>
    </source>
</evidence>